<dbReference type="OrthoDB" id="5561659at2759"/>
<name>A0A6G1H691_9PEZI</name>
<dbReference type="Proteomes" id="UP000800041">
    <property type="component" value="Unassembled WGS sequence"/>
</dbReference>
<dbReference type="PANTHER" id="PTHR23240:SF8">
    <property type="entry name" value="PROTEIN ARTEMIS"/>
    <property type="match status" value="1"/>
</dbReference>
<keyword evidence="9" id="KW-0234">DNA repair</keyword>
<evidence type="ECO:0000256" key="4">
    <source>
        <dbReference type="ARBA" id="ARBA00022759"/>
    </source>
</evidence>
<keyword evidence="3" id="KW-0540">Nuclease</keyword>
<keyword evidence="10" id="KW-0539">Nucleus</keyword>
<evidence type="ECO:0000256" key="10">
    <source>
        <dbReference type="ARBA" id="ARBA00023242"/>
    </source>
</evidence>
<keyword evidence="6" id="KW-0378">Hydrolase</keyword>
<keyword evidence="16" id="KW-1185">Reference proteome</keyword>
<dbReference type="Pfam" id="PF07522">
    <property type="entry name" value="DRMBL"/>
    <property type="match status" value="1"/>
</dbReference>
<feature type="compositionally biased region" description="Polar residues" evidence="13">
    <location>
        <begin position="532"/>
        <end position="544"/>
    </location>
</feature>
<evidence type="ECO:0000256" key="13">
    <source>
        <dbReference type="SAM" id="MobiDB-lite"/>
    </source>
</evidence>
<evidence type="ECO:0000256" key="11">
    <source>
        <dbReference type="ARBA" id="ARBA00039759"/>
    </source>
</evidence>
<evidence type="ECO:0000256" key="1">
    <source>
        <dbReference type="ARBA" id="ARBA00004123"/>
    </source>
</evidence>
<evidence type="ECO:0000256" key="7">
    <source>
        <dbReference type="ARBA" id="ARBA00022839"/>
    </source>
</evidence>
<evidence type="ECO:0000259" key="14">
    <source>
        <dbReference type="Pfam" id="PF07522"/>
    </source>
</evidence>
<dbReference type="GO" id="GO:0004519">
    <property type="term" value="F:endonuclease activity"/>
    <property type="evidence" value="ECO:0007669"/>
    <property type="project" value="UniProtKB-KW"/>
</dbReference>
<organism evidence="15 16">
    <name type="scientific">Aulographum hederae CBS 113979</name>
    <dbReference type="NCBI Taxonomy" id="1176131"/>
    <lineage>
        <taxon>Eukaryota</taxon>
        <taxon>Fungi</taxon>
        <taxon>Dikarya</taxon>
        <taxon>Ascomycota</taxon>
        <taxon>Pezizomycotina</taxon>
        <taxon>Dothideomycetes</taxon>
        <taxon>Pleosporomycetidae</taxon>
        <taxon>Aulographales</taxon>
        <taxon>Aulographaceae</taxon>
    </lineage>
</organism>
<evidence type="ECO:0000313" key="15">
    <source>
        <dbReference type="EMBL" id="KAF1988519.1"/>
    </source>
</evidence>
<dbReference type="GO" id="GO:0005634">
    <property type="term" value="C:nucleus"/>
    <property type="evidence" value="ECO:0007669"/>
    <property type="project" value="UniProtKB-SubCell"/>
</dbReference>
<keyword evidence="4" id="KW-0255">Endonuclease</keyword>
<feature type="compositionally biased region" description="Polar residues" evidence="13">
    <location>
        <begin position="571"/>
        <end position="590"/>
    </location>
</feature>
<keyword evidence="8" id="KW-0233">DNA recombination</keyword>
<dbReference type="GO" id="GO:0003684">
    <property type="term" value="F:damaged DNA binding"/>
    <property type="evidence" value="ECO:0007669"/>
    <property type="project" value="TreeGrafter"/>
</dbReference>
<protein>
    <recommendedName>
        <fullName evidence="11">Protein artemis</fullName>
    </recommendedName>
    <alternativeName>
        <fullName evidence="12">DNA cross-link repair 1C protein</fullName>
    </alternativeName>
</protein>
<feature type="region of interest" description="Disordered" evidence="13">
    <location>
        <begin position="516"/>
        <end position="545"/>
    </location>
</feature>
<keyword evidence="7" id="KW-0269">Exonuclease</keyword>
<feature type="compositionally biased region" description="Polar residues" evidence="13">
    <location>
        <begin position="618"/>
        <end position="628"/>
    </location>
</feature>
<dbReference type="GO" id="GO:0035312">
    <property type="term" value="F:5'-3' DNA exonuclease activity"/>
    <property type="evidence" value="ECO:0007669"/>
    <property type="project" value="TreeGrafter"/>
</dbReference>
<evidence type="ECO:0000256" key="8">
    <source>
        <dbReference type="ARBA" id="ARBA00023172"/>
    </source>
</evidence>
<evidence type="ECO:0000256" key="5">
    <source>
        <dbReference type="ARBA" id="ARBA00022763"/>
    </source>
</evidence>
<evidence type="ECO:0000313" key="16">
    <source>
        <dbReference type="Proteomes" id="UP000800041"/>
    </source>
</evidence>
<proteinExistence type="inferred from homology"/>
<keyword evidence="5" id="KW-0227">DNA damage</keyword>
<feature type="domain" description="DNA repair metallo-beta-lactamase" evidence="14">
    <location>
        <begin position="450"/>
        <end position="479"/>
    </location>
</feature>
<dbReference type="PANTHER" id="PTHR23240">
    <property type="entry name" value="DNA CROSS-LINK REPAIR PROTEIN PSO2/SNM1-RELATED"/>
    <property type="match status" value="1"/>
</dbReference>
<evidence type="ECO:0000256" key="2">
    <source>
        <dbReference type="ARBA" id="ARBA00010304"/>
    </source>
</evidence>
<dbReference type="EMBL" id="ML977148">
    <property type="protein sequence ID" value="KAF1988519.1"/>
    <property type="molecule type" value="Genomic_DNA"/>
</dbReference>
<feature type="region of interest" description="Disordered" evidence="13">
    <location>
        <begin position="561"/>
        <end position="628"/>
    </location>
</feature>
<dbReference type="InterPro" id="IPR036866">
    <property type="entry name" value="RibonucZ/Hydroxyglut_hydro"/>
</dbReference>
<dbReference type="GO" id="GO:0000723">
    <property type="term" value="P:telomere maintenance"/>
    <property type="evidence" value="ECO:0007669"/>
    <property type="project" value="TreeGrafter"/>
</dbReference>
<gene>
    <name evidence="15" type="ORF">K402DRAFT_411468</name>
</gene>
<sequence>MSTFNGIVAEFPDIRIDYFRTRPDQKPPLACFLSHVHSDHLQGLETLKSPFVYCSPATREILLRLEKYPHRLNFAKNIVESRKQTYRHLKTLLKTLPLETPTLLELSPGCFIRVTLFDANHCAGAVMFLVQTPHSSPAGEKAILYTGDIRAETWWVNCLVRNPVLLPYTLGSKCLDNLYLDTTFATKSVPYRQFPSKAEGLKELISKIGQYPADTIFYIESWTFGYEDVWASLSAALGSPIHLDRYRWSLYKSLANASKDGVPEAREAAALMGFKCGNHHSTGCLTADAKVRLHSCERKTSHCSVMDDGTNHTVRIVPIISRLEDGAEIGELGLGGGQGDLDQIHELELNDPEAISKLLSLCTSTVKDGELLRKMFMMLNDALKGESSRLRLDALKEVDATGDAPLQRLVDSLIAAVGKDDDGKDDISLQRPASTLPHKSRPTLPLPQTITFPYSRHSSYDELCTLVKAFKPRDIHPCTVDETTWSPAVSMRSLFGHLCSGNHFFHDALMQNTYEERVREEERKEDDENPNHTETQLSLPQSEHLQSDQFERTFYSAVENKTPSIERRGYSSGTNLSSPPTGQTVNNLPQSLPPERTHLEVEASSPTSRLHPAKRSRLPSSEKTTISKVPSAGKNFRELTIREWAYHAATDIGDMNWFDVGGLTCVKHGTNEEEELGES</sequence>
<accession>A0A6G1H691</accession>
<comment type="subcellular location">
    <subcellularLocation>
        <location evidence="1">Nucleus</location>
    </subcellularLocation>
</comment>
<dbReference type="InterPro" id="IPR011084">
    <property type="entry name" value="DRMBL"/>
</dbReference>
<evidence type="ECO:0000256" key="9">
    <source>
        <dbReference type="ARBA" id="ARBA00023204"/>
    </source>
</evidence>
<evidence type="ECO:0000256" key="6">
    <source>
        <dbReference type="ARBA" id="ARBA00022801"/>
    </source>
</evidence>
<comment type="similarity">
    <text evidence="2">Belongs to the DNA repair metallo-beta-lactamase (DRMBL) family.</text>
</comment>
<feature type="region of interest" description="Disordered" evidence="13">
    <location>
        <begin position="424"/>
        <end position="447"/>
    </location>
</feature>
<reference evidence="15" key="1">
    <citation type="journal article" date="2020" name="Stud. Mycol.">
        <title>101 Dothideomycetes genomes: a test case for predicting lifestyles and emergence of pathogens.</title>
        <authorList>
            <person name="Haridas S."/>
            <person name="Albert R."/>
            <person name="Binder M."/>
            <person name="Bloem J."/>
            <person name="Labutti K."/>
            <person name="Salamov A."/>
            <person name="Andreopoulos B."/>
            <person name="Baker S."/>
            <person name="Barry K."/>
            <person name="Bills G."/>
            <person name="Bluhm B."/>
            <person name="Cannon C."/>
            <person name="Castanera R."/>
            <person name="Culley D."/>
            <person name="Daum C."/>
            <person name="Ezra D."/>
            <person name="Gonzalez J."/>
            <person name="Henrissat B."/>
            <person name="Kuo A."/>
            <person name="Liang C."/>
            <person name="Lipzen A."/>
            <person name="Lutzoni F."/>
            <person name="Magnuson J."/>
            <person name="Mondo S."/>
            <person name="Nolan M."/>
            <person name="Ohm R."/>
            <person name="Pangilinan J."/>
            <person name="Park H.-J."/>
            <person name="Ramirez L."/>
            <person name="Alfaro M."/>
            <person name="Sun H."/>
            <person name="Tritt A."/>
            <person name="Yoshinaga Y."/>
            <person name="Zwiers L.-H."/>
            <person name="Turgeon B."/>
            <person name="Goodwin S."/>
            <person name="Spatafora J."/>
            <person name="Crous P."/>
            <person name="Grigoriev I."/>
        </authorList>
    </citation>
    <scope>NUCLEOTIDE SEQUENCE</scope>
    <source>
        <strain evidence="15">CBS 113979</strain>
    </source>
</reference>
<dbReference type="GO" id="GO:0006303">
    <property type="term" value="P:double-strand break repair via nonhomologous end joining"/>
    <property type="evidence" value="ECO:0007669"/>
    <property type="project" value="TreeGrafter"/>
</dbReference>
<dbReference type="SUPFAM" id="SSF56281">
    <property type="entry name" value="Metallo-hydrolase/oxidoreductase"/>
    <property type="match status" value="1"/>
</dbReference>
<dbReference type="GO" id="GO:0036297">
    <property type="term" value="P:interstrand cross-link repair"/>
    <property type="evidence" value="ECO:0007669"/>
    <property type="project" value="TreeGrafter"/>
</dbReference>
<dbReference type="GO" id="GO:0006310">
    <property type="term" value="P:DNA recombination"/>
    <property type="evidence" value="ECO:0007669"/>
    <property type="project" value="UniProtKB-KW"/>
</dbReference>
<dbReference type="AlphaFoldDB" id="A0A6G1H691"/>
<evidence type="ECO:0000256" key="3">
    <source>
        <dbReference type="ARBA" id="ARBA00022722"/>
    </source>
</evidence>
<dbReference type="Gene3D" id="3.60.15.10">
    <property type="entry name" value="Ribonuclease Z/Hydroxyacylglutathione hydrolase-like"/>
    <property type="match status" value="1"/>
</dbReference>
<evidence type="ECO:0000256" key="12">
    <source>
        <dbReference type="ARBA" id="ARBA00042677"/>
    </source>
</evidence>